<name>A0A6J5YTM4_9ZZZZ</name>
<sequence length="286" mass="31090">MTLPRNFGQAYDLSGLGKPPADVSTPMPGRAVTAQNLTTEFLPLSATTPVVVLCWSAKSAESVEMLRTLGKLEAEDNEGWVLAHVDIDSEPQVAQALQTRTIPYGLVFIAEQPIPFVEQALNKTQLREVLNKIMTLAAQQGVGSAPVEKSEPEEDQALEAIDRGDFPAAEVAYKALLARKPSDPYAKIGLAQVQLLIRTEHLDGQRIMSEAASAPENLELQMQCADLEIMAGHLEPGFKRLLALISVTSDDEQKRAKERLIELFALVDPADPRVIKARAALASALF</sequence>
<gene>
    <name evidence="1" type="ORF">UFOPK3775_00392</name>
</gene>
<dbReference type="SUPFAM" id="SSF52833">
    <property type="entry name" value="Thioredoxin-like"/>
    <property type="match status" value="1"/>
</dbReference>
<organism evidence="1">
    <name type="scientific">freshwater metagenome</name>
    <dbReference type="NCBI Taxonomy" id="449393"/>
    <lineage>
        <taxon>unclassified sequences</taxon>
        <taxon>metagenomes</taxon>
        <taxon>ecological metagenomes</taxon>
    </lineage>
</organism>
<dbReference type="AlphaFoldDB" id="A0A6J5YTM4"/>
<dbReference type="EMBL" id="CAESAK010000035">
    <property type="protein sequence ID" value="CAB4333835.1"/>
    <property type="molecule type" value="Genomic_DNA"/>
</dbReference>
<dbReference type="Gene3D" id="1.25.40.10">
    <property type="entry name" value="Tetratricopeptide repeat domain"/>
    <property type="match status" value="1"/>
</dbReference>
<reference evidence="1" key="1">
    <citation type="submission" date="2020-05" db="EMBL/GenBank/DDBJ databases">
        <authorList>
            <person name="Chiriac C."/>
            <person name="Salcher M."/>
            <person name="Ghai R."/>
            <person name="Kavagutti S V."/>
        </authorList>
    </citation>
    <scope>NUCLEOTIDE SEQUENCE</scope>
</reference>
<accession>A0A6J5YTM4</accession>
<dbReference type="Pfam" id="PF14561">
    <property type="entry name" value="TPR_20"/>
    <property type="match status" value="1"/>
</dbReference>
<dbReference type="Gene3D" id="3.40.30.10">
    <property type="entry name" value="Glutaredoxin"/>
    <property type="match status" value="1"/>
</dbReference>
<dbReference type="InterPro" id="IPR011990">
    <property type="entry name" value="TPR-like_helical_dom_sf"/>
</dbReference>
<protein>
    <submittedName>
        <fullName evidence="1">Unannotated protein</fullName>
    </submittedName>
</protein>
<dbReference type="InterPro" id="IPR036249">
    <property type="entry name" value="Thioredoxin-like_sf"/>
</dbReference>
<proteinExistence type="predicted"/>
<evidence type="ECO:0000313" key="1">
    <source>
        <dbReference type="EMBL" id="CAB4333835.1"/>
    </source>
</evidence>